<keyword evidence="7" id="KW-0812">Transmembrane</keyword>
<keyword evidence="3" id="KW-0732">Signal</keyword>
<accession>A0AAN8G433</accession>
<keyword evidence="7" id="KW-1133">Transmembrane helix</keyword>
<evidence type="ECO:0000256" key="5">
    <source>
        <dbReference type="ARBA" id="ARBA00023157"/>
    </source>
</evidence>
<evidence type="ECO:0000256" key="7">
    <source>
        <dbReference type="SAM" id="Phobius"/>
    </source>
</evidence>
<evidence type="ECO:0000256" key="4">
    <source>
        <dbReference type="ARBA" id="ARBA00022737"/>
    </source>
</evidence>
<name>A0AAN8G433_PATCE</name>
<comment type="caution">
    <text evidence="8">The sequence shown here is derived from an EMBL/GenBank/DDBJ whole genome shotgun (WGS) entry which is preliminary data.</text>
</comment>
<keyword evidence="2" id="KW-0964">Secreted</keyword>
<reference evidence="8 9" key="1">
    <citation type="submission" date="2024-01" db="EMBL/GenBank/DDBJ databases">
        <title>The genome of the rayed Mediterranean limpet Patella caerulea (Linnaeus, 1758).</title>
        <authorList>
            <person name="Anh-Thu Weber A."/>
            <person name="Halstead-Nussloch G."/>
        </authorList>
    </citation>
    <scope>NUCLEOTIDE SEQUENCE [LARGE SCALE GENOMIC DNA]</scope>
    <source>
        <strain evidence="8">AATW-2023a</strain>
        <tissue evidence="8">Whole specimen</tissue>
    </source>
</reference>
<organism evidence="8 9">
    <name type="scientific">Patella caerulea</name>
    <name type="common">Rayed Mediterranean limpet</name>
    <dbReference type="NCBI Taxonomy" id="87958"/>
    <lineage>
        <taxon>Eukaryota</taxon>
        <taxon>Metazoa</taxon>
        <taxon>Spiralia</taxon>
        <taxon>Lophotrochozoa</taxon>
        <taxon>Mollusca</taxon>
        <taxon>Gastropoda</taxon>
        <taxon>Patellogastropoda</taxon>
        <taxon>Patelloidea</taxon>
        <taxon>Patellidae</taxon>
        <taxon>Patella</taxon>
    </lineage>
</organism>
<dbReference type="Gene3D" id="2.20.100.10">
    <property type="entry name" value="Thrombospondin type-1 (TSP1) repeat"/>
    <property type="match status" value="3"/>
</dbReference>
<keyword evidence="7" id="KW-0472">Membrane</keyword>
<protein>
    <recommendedName>
        <fullName evidence="10">HMCN</fullName>
    </recommendedName>
</protein>
<dbReference type="SMART" id="SM00209">
    <property type="entry name" value="TSP1"/>
    <property type="match status" value="3"/>
</dbReference>
<dbReference type="PANTHER" id="PTHR22906:SF43">
    <property type="entry name" value="PROPERDIN"/>
    <property type="match status" value="1"/>
</dbReference>
<gene>
    <name evidence="8" type="ORF">SNE40_021489</name>
</gene>
<dbReference type="FunFam" id="2.20.100.10:FF:000001">
    <property type="entry name" value="semaphorin-5A isoform X1"/>
    <property type="match status" value="2"/>
</dbReference>
<evidence type="ECO:0000313" key="9">
    <source>
        <dbReference type="Proteomes" id="UP001347796"/>
    </source>
</evidence>
<dbReference type="PANTHER" id="PTHR22906">
    <property type="entry name" value="PROPERDIN"/>
    <property type="match status" value="1"/>
</dbReference>
<feature type="compositionally biased region" description="Polar residues" evidence="6">
    <location>
        <begin position="472"/>
        <end position="489"/>
    </location>
</feature>
<dbReference type="InterPro" id="IPR036383">
    <property type="entry name" value="TSP1_rpt_sf"/>
</dbReference>
<proteinExistence type="predicted"/>
<feature type="transmembrane region" description="Helical" evidence="7">
    <location>
        <begin position="437"/>
        <end position="459"/>
    </location>
</feature>
<evidence type="ECO:0000256" key="1">
    <source>
        <dbReference type="ARBA" id="ARBA00004613"/>
    </source>
</evidence>
<dbReference type="PROSITE" id="PS50092">
    <property type="entry name" value="TSP1"/>
    <property type="match status" value="3"/>
</dbReference>
<sequence length="552" mass="61059">MEVKLMIFVIGCSVAFTAVVHGVIVYGCYRPPGSTCSGHTLTCNKGYHIYFYNLYYYTKPSTVTCPLLQDEDDCKTSVCCKYGSGDKSTRLNQQDSLLIYKKCSYQQSCSFNSSYSSSTGYDYIRYGFDCVFESAITYITNTTTFTTERRHLYFSDKLTPASGLTCSCNITGIHGFYTNYVYLSGESCNSVTITVDGNSFLRCTGGDYYRHYAYHAGNRLSIKFTNYTSNTNDVIWMWFSRGSKSNYVRVSCDCSKPVLVDGGWSTWSTTPCSVTCGRGTRKRFRHCNNPTPVNGGNKCIGDITESVTCTQPSCPVKVNGGWSTWSYTSCSVTCGQGIRTRFRHCNNPTPANGGTNCIGEGSGNIDCNVEECLELVNGGWSNWTYTSCSVTCGQGVRTRFRHCKNPTPANGGAYCEGHVSDAINCNQQECPGTSANILPWILFGACILVVIVCAIWCIIKLVRRRRGKKSLEPTSDPQNTNNPSSTSESGHYVNVATINSLNRNDNDENLYTTLSTRVNGQEGNYTSLIPKRGRSKQPACTILNYENVRISM</sequence>
<evidence type="ECO:0008006" key="10">
    <source>
        <dbReference type="Google" id="ProtNLM"/>
    </source>
</evidence>
<keyword evidence="9" id="KW-1185">Reference proteome</keyword>
<dbReference type="AlphaFoldDB" id="A0AAN8G433"/>
<evidence type="ECO:0000256" key="6">
    <source>
        <dbReference type="SAM" id="MobiDB-lite"/>
    </source>
</evidence>
<dbReference type="InterPro" id="IPR052065">
    <property type="entry name" value="Compl_asym_regulator"/>
</dbReference>
<dbReference type="FunFam" id="2.20.100.10:FF:000007">
    <property type="entry name" value="Thrombospondin 1"/>
    <property type="match status" value="1"/>
</dbReference>
<evidence type="ECO:0000313" key="8">
    <source>
        <dbReference type="EMBL" id="KAK6167468.1"/>
    </source>
</evidence>
<evidence type="ECO:0000256" key="3">
    <source>
        <dbReference type="ARBA" id="ARBA00022729"/>
    </source>
</evidence>
<evidence type="ECO:0000256" key="2">
    <source>
        <dbReference type="ARBA" id="ARBA00022525"/>
    </source>
</evidence>
<comment type="subcellular location">
    <subcellularLocation>
        <location evidence="1">Secreted</location>
    </subcellularLocation>
</comment>
<dbReference type="InterPro" id="IPR000884">
    <property type="entry name" value="TSP1_rpt"/>
</dbReference>
<keyword evidence="5" id="KW-1015">Disulfide bond</keyword>
<dbReference type="Proteomes" id="UP001347796">
    <property type="component" value="Unassembled WGS sequence"/>
</dbReference>
<keyword evidence="4" id="KW-0677">Repeat</keyword>
<dbReference type="EMBL" id="JAZGQO010000018">
    <property type="protein sequence ID" value="KAK6167468.1"/>
    <property type="molecule type" value="Genomic_DNA"/>
</dbReference>
<dbReference type="Pfam" id="PF00090">
    <property type="entry name" value="TSP_1"/>
    <property type="match status" value="3"/>
</dbReference>
<dbReference type="PROSITE" id="PS51257">
    <property type="entry name" value="PROKAR_LIPOPROTEIN"/>
    <property type="match status" value="1"/>
</dbReference>
<dbReference type="SUPFAM" id="SSF82895">
    <property type="entry name" value="TSP-1 type 1 repeat"/>
    <property type="match status" value="3"/>
</dbReference>
<feature type="region of interest" description="Disordered" evidence="6">
    <location>
        <begin position="468"/>
        <end position="490"/>
    </location>
</feature>